<protein>
    <submittedName>
        <fullName evidence="3">Uncharacterized protein</fullName>
    </submittedName>
</protein>
<sequence length="90" mass="9252">MLRTVPHTLLASALLPLAPAVPTAASAPRGARAGEDTAPAGRGNSVVGRPWTRMRLARDTGQRPAYTGPSPRSGPAATLLSAVRTTAVER</sequence>
<proteinExistence type="predicted"/>
<organism evidence="3 4">
    <name type="scientific">Streptomyces hygroscopicus</name>
    <dbReference type="NCBI Taxonomy" id="1912"/>
    <lineage>
        <taxon>Bacteria</taxon>
        <taxon>Bacillati</taxon>
        <taxon>Actinomycetota</taxon>
        <taxon>Actinomycetes</taxon>
        <taxon>Kitasatosporales</taxon>
        <taxon>Streptomycetaceae</taxon>
        <taxon>Streptomyces</taxon>
        <taxon>Streptomyces violaceusniger group</taxon>
    </lineage>
</organism>
<accession>A0ABQ3UE28</accession>
<evidence type="ECO:0000313" key="4">
    <source>
        <dbReference type="Proteomes" id="UP001054854"/>
    </source>
</evidence>
<feature type="chain" id="PRO_5047203891" evidence="2">
    <location>
        <begin position="25"/>
        <end position="90"/>
    </location>
</feature>
<gene>
    <name evidence="3" type="ORF">TPA0910_82970</name>
</gene>
<comment type="caution">
    <text evidence="3">The sequence shown here is derived from an EMBL/GenBank/DDBJ whole genome shotgun (WGS) entry which is preliminary data.</text>
</comment>
<dbReference type="RefSeq" id="WP_236259663.1">
    <property type="nucleotide sequence ID" value="NZ_BNEK01000005.1"/>
</dbReference>
<reference evidence="3" key="1">
    <citation type="submission" date="2024-05" db="EMBL/GenBank/DDBJ databases">
        <title>Whole genome shotgun sequence of Streptomyces hygroscopicus NBRC 113678.</title>
        <authorList>
            <person name="Komaki H."/>
            <person name="Tamura T."/>
        </authorList>
    </citation>
    <scope>NUCLEOTIDE SEQUENCE</scope>
    <source>
        <strain evidence="3">N11-34</strain>
    </source>
</reference>
<keyword evidence="4" id="KW-1185">Reference proteome</keyword>
<dbReference type="EMBL" id="BNEK01000005">
    <property type="protein sequence ID" value="GHJ33864.1"/>
    <property type="molecule type" value="Genomic_DNA"/>
</dbReference>
<dbReference type="Proteomes" id="UP001054854">
    <property type="component" value="Unassembled WGS sequence"/>
</dbReference>
<evidence type="ECO:0000256" key="1">
    <source>
        <dbReference type="SAM" id="MobiDB-lite"/>
    </source>
</evidence>
<keyword evidence="2" id="KW-0732">Signal</keyword>
<feature type="signal peptide" evidence="2">
    <location>
        <begin position="1"/>
        <end position="24"/>
    </location>
</feature>
<name>A0ABQ3UE28_STRHY</name>
<feature type="region of interest" description="Disordered" evidence="1">
    <location>
        <begin position="24"/>
        <end position="90"/>
    </location>
</feature>
<evidence type="ECO:0000313" key="3">
    <source>
        <dbReference type="EMBL" id="GHJ33864.1"/>
    </source>
</evidence>
<evidence type="ECO:0000256" key="2">
    <source>
        <dbReference type="SAM" id="SignalP"/>
    </source>
</evidence>